<reference evidence="2" key="1">
    <citation type="submission" date="2021-01" db="EMBL/GenBank/DDBJ databases">
        <authorList>
            <person name="Corre E."/>
            <person name="Pelletier E."/>
            <person name="Niang G."/>
            <person name="Scheremetjew M."/>
            <person name="Finn R."/>
            <person name="Kale V."/>
            <person name="Holt S."/>
            <person name="Cochrane G."/>
            <person name="Meng A."/>
            <person name="Brown T."/>
            <person name="Cohen L."/>
        </authorList>
    </citation>
    <scope>NUCLEOTIDE SEQUENCE</scope>
    <source>
        <strain evidence="2">CCMP494</strain>
    </source>
</reference>
<organism evidence="2">
    <name type="scientific">Micromonas pusilla</name>
    <name type="common">Picoplanktonic green alga</name>
    <name type="synonym">Chromulina pusilla</name>
    <dbReference type="NCBI Taxonomy" id="38833"/>
    <lineage>
        <taxon>Eukaryota</taxon>
        <taxon>Viridiplantae</taxon>
        <taxon>Chlorophyta</taxon>
        <taxon>Mamiellophyceae</taxon>
        <taxon>Mamiellales</taxon>
        <taxon>Mamiellaceae</taxon>
        <taxon>Micromonas</taxon>
    </lineage>
</organism>
<evidence type="ECO:0008006" key="3">
    <source>
        <dbReference type="Google" id="ProtNLM"/>
    </source>
</evidence>
<sequence length="166" mass="18676">MDVARAAWFDSAVNQQKTELFNKEDKWAAVGMRQDYAKELADLEREEADAKAAAEAAAADATQEGDQEWVGGRETVDPSTLSQWERDNRMTNQIGANMWRTCNPAYDARSMNTTSVTKAEFTYDPEEIEPVDKTHFRRRDKFTFYVEAAAKSHNLAKASAKEAAAE</sequence>
<protein>
    <recommendedName>
        <fullName evidence="3">Flagellar associated protein</fullName>
    </recommendedName>
</protein>
<evidence type="ECO:0000313" key="2">
    <source>
        <dbReference type="EMBL" id="CAD8575803.1"/>
    </source>
</evidence>
<accession>A0A7S0KB32</accession>
<dbReference type="EMBL" id="HBEV01000490">
    <property type="protein sequence ID" value="CAD8575803.1"/>
    <property type="molecule type" value="Transcribed_RNA"/>
</dbReference>
<proteinExistence type="predicted"/>
<dbReference type="AlphaFoldDB" id="A0A7S0KB32"/>
<gene>
    <name evidence="2" type="ORF">MSP1404_LOCUS404</name>
</gene>
<feature type="region of interest" description="Disordered" evidence="1">
    <location>
        <begin position="53"/>
        <end position="78"/>
    </location>
</feature>
<evidence type="ECO:0000256" key="1">
    <source>
        <dbReference type="SAM" id="MobiDB-lite"/>
    </source>
</evidence>
<name>A0A7S0KB32_MICPS</name>